<accession>A0A0M8PE14</accession>
<evidence type="ECO:0000313" key="1">
    <source>
        <dbReference type="EMBL" id="KOS46714.1"/>
    </source>
</evidence>
<dbReference type="AlphaFoldDB" id="A0A0M8PE14"/>
<comment type="caution">
    <text evidence="1">The sequence shown here is derived from an EMBL/GenBank/DDBJ whole genome shotgun (WGS) entry which is preliminary data.</text>
</comment>
<evidence type="ECO:0000313" key="2">
    <source>
        <dbReference type="Proteomes" id="UP000037696"/>
    </source>
</evidence>
<name>A0A0M8PE14_9EURO</name>
<gene>
    <name evidence="1" type="ORF">ACN38_g2337</name>
</gene>
<organism evidence="1 2">
    <name type="scientific">Penicillium nordicum</name>
    <dbReference type="NCBI Taxonomy" id="229535"/>
    <lineage>
        <taxon>Eukaryota</taxon>
        <taxon>Fungi</taxon>
        <taxon>Dikarya</taxon>
        <taxon>Ascomycota</taxon>
        <taxon>Pezizomycotina</taxon>
        <taxon>Eurotiomycetes</taxon>
        <taxon>Eurotiomycetidae</taxon>
        <taxon>Eurotiales</taxon>
        <taxon>Aspergillaceae</taxon>
        <taxon>Penicillium</taxon>
    </lineage>
</organism>
<sequence length="94" mass="11139">MLRLVQMHPQMGKPGIWDIQGQSLVDHQLNFYIVFTTWIWTSQRIKLDSEVGERKIMETNMFLQLLEYRAGAITWVFRCPTKFLHKCGTPRLLT</sequence>
<dbReference type="Proteomes" id="UP000037696">
    <property type="component" value="Unassembled WGS sequence"/>
</dbReference>
<proteinExistence type="predicted"/>
<protein>
    <submittedName>
        <fullName evidence="1">Uncharacterized protein</fullName>
    </submittedName>
</protein>
<reference evidence="1 2" key="1">
    <citation type="submission" date="2015-08" db="EMBL/GenBank/DDBJ databases">
        <title>Genome sequencing of Penicillium nordicum.</title>
        <authorList>
            <person name="Nguyen H.D."/>
            <person name="Seifert K.A."/>
        </authorList>
    </citation>
    <scope>NUCLEOTIDE SEQUENCE [LARGE SCALE GENOMIC DNA]</scope>
    <source>
        <strain evidence="1 2">DAOMC 185683</strain>
    </source>
</reference>
<keyword evidence="2" id="KW-1185">Reference proteome</keyword>
<dbReference type="EMBL" id="LHQQ01000025">
    <property type="protein sequence ID" value="KOS46714.1"/>
    <property type="molecule type" value="Genomic_DNA"/>
</dbReference>